<feature type="region of interest" description="Disordered" evidence="6">
    <location>
        <begin position="317"/>
        <end position="393"/>
    </location>
</feature>
<feature type="compositionally biased region" description="Polar residues" evidence="6">
    <location>
        <begin position="370"/>
        <end position="383"/>
    </location>
</feature>
<gene>
    <name evidence="8" type="ORF">CCAM_LOCUS27597</name>
</gene>
<feature type="region of interest" description="Disordered" evidence="6">
    <location>
        <begin position="55"/>
        <end position="186"/>
    </location>
</feature>
<feature type="compositionally biased region" description="Low complexity" evidence="6">
    <location>
        <begin position="61"/>
        <end position="72"/>
    </location>
</feature>
<name>A0A484MAD2_9ASTE</name>
<feature type="compositionally biased region" description="Low complexity" evidence="6">
    <location>
        <begin position="340"/>
        <end position="361"/>
    </location>
</feature>
<dbReference type="EMBL" id="OOIL02003033">
    <property type="protein sequence ID" value="VFQ85821.1"/>
    <property type="molecule type" value="Genomic_DNA"/>
</dbReference>
<sequence>MDSQDSQLPLSHHHHHQTLHHPQAQFHHHHHQMVPPQQQQHNSYTAAIPNSAMMLHHHHQQQQQQSQHQPQQNPRFPFSSMAGPASVGPGTAQKPAPVDYSDAPSPGAPCFSSIEPARKKRGRPRKYSPDGNIALGLSPTPVTPISSMGGQDSGGPGSSAAAQTLSSENQAKKARGRPPGSVKKQMDALGSAGIGFTPHVITVEPGEDVALKIMEFSQQGPRTVCILSAIGAICNVTLRQPSNGGGTMTLEGQFEIISLSGSFLFSENDGHRSRPSGLSVSLAGADGKVVGGGVAGTMKAASQVQLIVGSFIADGKKPKYKPTSSTPPPPQPSNAANFGAPQAAVAAEAASQSEEASSASSDENGGGPTSYGNTGHHQQQQHPIPSMPIYGNMGWPNSSSFKMHHHHPHHHP</sequence>
<comment type="function">
    <text evidence="1 5">Transcription factor that specifically binds AT-rich DNA sequences related to the nuclear matrix attachment regions (MARs).</text>
</comment>
<evidence type="ECO:0000313" key="8">
    <source>
        <dbReference type="EMBL" id="VFQ85821.1"/>
    </source>
</evidence>
<evidence type="ECO:0000256" key="1">
    <source>
        <dbReference type="ARBA" id="ARBA00003687"/>
    </source>
</evidence>
<dbReference type="AlphaFoldDB" id="A0A484MAD2"/>
<feature type="domain" description="PPC" evidence="7">
    <location>
        <begin position="192"/>
        <end position="332"/>
    </location>
</feature>
<feature type="compositionally biased region" description="Low complexity" evidence="6">
    <location>
        <begin position="1"/>
        <end position="10"/>
    </location>
</feature>
<evidence type="ECO:0000256" key="3">
    <source>
        <dbReference type="ARBA" id="ARBA00023125"/>
    </source>
</evidence>
<evidence type="ECO:0000256" key="2">
    <source>
        <dbReference type="ARBA" id="ARBA00023015"/>
    </source>
</evidence>
<keyword evidence="4 5" id="KW-0804">Transcription</keyword>
<accession>A0A484MAD2</accession>
<keyword evidence="3 5" id="KW-0238">DNA-binding</keyword>
<organism evidence="8 9">
    <name type="scientific">Cuscuta campestris</name>
    <dbReference type="NCBI Taxonomy" id="132261"/>
    <lineage>
        <taxon>Eukaryota</taxon>
        <taxon>Viridiplantae</taxon>
        <taxon>Streptophyta</taxon>
        <taxon>Embryophyta</taxon>
        <taxon>Tracheophyta</taxon>
        <taxon>Spermatophyta</taxon>
        <taxon>Magnoliopsida</taxon>
        <taxon>eudicotyledons</taxon>
        <taxon>Gunneridae</taxon>
        <taxon>Pentapetalae</taxon>
        <taxon>asterids</taxon>
        <taxon>lamiids</taxon>
        <taxon>Solanales</taxon>
        <taxon>Convolvulaceae</taxon>
        <taxon>Cuscuteae</taxon>
        <taxon>Cuscuta</taxon>
        <taxon>Cuscuta subgen. Grammica</taxon>
        <taxon>Cuscuta sect. Cleistogrammica</taxon>
    </lineage>
</organism>
<proteinExistence type="predicted"/>
<dbReference type="PANTHER" id="PTHR31500">
    <property type="entry name" value="AT-HOOK MOTIF NUCLEAR-LOCALIZED PROTEIN 9"/>
    <property type="match status" value="1"/>
</dbReference>
<protein>
    <recommendedName>
        <fullName evidence="5">AT-hook motif nuclear-localized protein</fullName>
    </recommendedName>
</protein>
<reference evidence="8 9" key="1">
    <citation type="submission" date="2018-04" db="EMBL/GenBank/DDBJ databases">
        <authorList>
            <person name="Vogel A."/>
        </authorList>
    </citation>
    <scope>NUCLEOTIDE SEQUENCE [LARGE SCALE GENOMIC DNA]</scope>
</reference>
<dbReference type="InterPro" id="IPR017956">
    <property type="entry name" value="AT_hook_DNA-bd_motif"/>
</dbReference>
<dbReference type="SUPFAM" id="SSF117856">
    <property type="entry name" value="AF0104/ALDC/Ptd012-like"/>
    <property type="match status" value="1"/>
</dbReference>
<evidence type="ECO:0000313" key="9">
    <source>
        <dbReference type="Proteomes" id="UP000595140"/>
    </source>
</evidence>
<keyword evidence="9" id="KW-1185">Reference proteome</keyword>
<dbReference type="PANTHER" id="PTHR31500:SF51">
    <property type="entry name" value="AT-HOOK MOTIF NUCLEAR-LOCALIZED PROTEIN 8"/>
    <property type="match status" value="1"/>
</dbReference>
<dbReference type="Pfam" id="PF03479">
    <property type="entry name" value="PCC"/>
    <property type="match status" value="1"/>
</dbReference>
<evidence type="ECO:0000256" key="4">
    <source>
        <dbReference type="ARBA" id="ARBA00023163"/>
    </source>
</evidence>
<feature type="region of interest" description="Disordered" evidence="6">
    <location>
        <begin position="1"/>
        <end position="42"/>
    </location>
</feature>
<dbReference type="Proteomes" id="UP000595140">
    <property type="component" value="Unassembled WGS sequence"/>
</dbReference>
<evidence type="ECO:0000256" key="6">
    <source>
        <dbReference type="SAM" id="MobiDB-lite"/>
    </source>
</evidence>
<dbReference type="Gene3D" id="3.30.1330.80">
    <property type="entry name" value="Hypothetical protein, similar to alpha- acetolactate decarboxylase, domain 2"/>
    <property type="match status" value="1"/>
</dbReference>
<dbReference type="GO" id="GO:0005634">
    <property type="term" value="C:nucleus"/>
    <property type="evidence" value="ECO:0007669"/>
    <property type="project" value="UniProtKB-SubCell"/>
</dbReference>
<dbReference type="PROSITE" id="PS51742">
    <property type="entry name" value="PPC"/>
    <property type="match status" value="1"/>
</dbReference>
<keyword evidence="2 5" id="KW-0805">Transcription regulation</keyword>
<dbReference type="CDD" id="cd11378">
    <property type="entry name" value="DUF296"/>
    <property type="match status" value="1"/>
</dbReference>
<comment type="subcellular location">
    <subcellularLocation>
        <location evidence="5">Nucleus</location>
    </subcellularLocation>
</comment>
<feature type="compositionally biased region" description="Polar residues" evidence="6">
    <location>
        <begin position="160"/>
        <end position="169"/>
    </location>
</feature>
<dbReference type="OrthoDB" id="1742671at2759"/>
<dbReference type="GO" id="GO:0003680">
    <property type="term" value="F:minor groove of adenine-thymine-rich DNA binding"/>
    <property type="evidence" value="ECO:0007669"/>
    <property type="project" value="UniProtKB-UniRule"/>
</dbReference>
<dbReference type="SMART" id="SM00384">
    <property type="entry name" value="AT_hook"/>
    <property type="match status" value="2"/>
</dbReference>
<evidence type="ECO:0000256" key="5">
    <source>
        <dbReference type="RuleBase" id="RU367031"/>
    </source>
</evidence>
<evidence type="ECO:0000259" key="7">
    <source>
        <dbReference type="PROSITE" id="PS51742"/>
    </source>
</evidence>
<keyword evidence="5" id="KW-0539">Nucleus</keyword>
<comment type="domain">
    <text evidence="5">The PPC domain mediates interactions between AHL proteins.</text>
</comment>
<dbReference type="InterPro" id="IPR005175">
    <property type="entry name" value="PPC_dom"/>
</dbReference>
<dbReference type="InterPro" id="IPR039605">
    <property type="entry name" value="AHL"/>
</dbReference>